<reference evidence="1 2" key="1">
    <citation type="journal article" date="2016" name="Nat. Commun.">
        <title>Extremotolerant tardigrade genome and improved radiotolerance of human cultured cells by tardigrade-unique protein.</title>
        <authorList>
            <person name="Hashimoto T."/>
            <person name="Horikawa D.D."/>
            <person name="Saito Y."/>
            <person name="Kuwahara H."/>
            <person name="Kozuka-Hata H."/>
            <person name="Shin-I T."/>
            <person name="Minakuchi Y."/>
            <person name="Ohishi K."/>
            <person name="Motoyama A."/>
            <person name="Aizu T."/>
            <person name="Enomoto A."/>
            <person name="Kondo K."/>
            <person name="Tanaka S."/>
            <person name="Hara Y."/>
            <person name="Koshikawa S."/>
            <person name="Sagara H."/>
            <person name="Miura T."/>
            <person name="Yokobori S."/>
            <person name="Miyagawa K."/>
            <person name="Suzuki Y."/>
            <person name="Kubo T."/>
            <person name="Oyama M."/>
            <person name="Kohara Y."/>
            <person name="Fujiyama A."/>
            <person name="Arakawa K."/>
            <person name="Katayama T."/>
            <person name="Toyoda A."/>
            <person name="Kunieda T."/>
        </authorList>
    </citation>
    <scope>NUCLEOTIDE SEQUENCE [LARGE SCALE GENOMIC DNA]</scope>
    <source>
        <strain evidence="1 2">YOKOZUNA-1</strain>
    </source>
</reference>
<gene>
    <name evidence="1" type="primary">RvY_14134-1</name>
    <name evidence="1" type="synonym">RvY_14134.1</name>
    <name evidence="1" type="ORF">RvY_14134</name>
</gene>
<feature type="non-terminal residue" evidence="1">
    <location>
        <position position="1"/>
    </location>
</feature>
<comment type="caution">
    <text evidence="1">The sequence shown here is derived from an EMBL/GenBank/DDBJ whole genome shotgun (WGS) entry which is preliminary data.</text>
</comment>
<sequence length="68" mass="7940">LNPRPALYATNSLKWHGAFLLVYLHHMWLEQDPHLLCCLKLVSLSRRTIFFCSVYKTVLVTGRLQSHC</sequence>
<proteinExistence type="predicted"/>
<evidence type="ECO:0000313" key="2">
    <source>
        <dbReference type="Proteomes" id="UP000186922"/>
    </source>
</evidence>
<accession>A0A1D1VQB1</accession>
<dbReference type="EMBL" id="BDGG01000010">
    <property type="protein sequence ID" value="GAV03752.1"/>
    <property type="molecule type" value="Genomic_DNA"/>
</dbReference>
<keyword evidence="2" id="KW-1185">Reference proteome</keyword>
<evidence type="ECO:0000313" key="1">
    <source>
        <dbReference type="EMBL" id="GAV03752.1"/>
    </source>
</evidence>
<organism evidence="1 2">
    <name type="scientific">Ramazzottius varieornatus</name>
    <name type="common">Water bear</name>
    <name type="synonym">Tardigrade</name>
    <dbReference type="NCBI Taxonomy" id="947166"/>
    <lineage>
        <taxon>Eukaryota</taxon>
        <taxon>Metazoa</taxon>
        <taxon>Ecdysozoa</taxon>
        <taxon>Tardigrada</taxon>
        <taxon>Eutardigrada</taxon>
        <taxon>Parachela</taxon>
        <taxon>Hypsibioidea</taxon>
        <taxon>Ramazzottiidae</taxon>
        <taxon>Ramazzottius</taxon>
    </lineage>
</organism>
<dbReference type="AlphaFoldDB" id="A0A1D1VQB1"/>
<dbReference type="Proteomes" id="UP000186922">
    <property type="component" value="Unassembled WGS sequence"/>
</dbReference>
<name>A0A1D1VQB1_RAMVA</name>
<protein>
    <submittedName>
        <fullName evidence="1">Uncharacterized protein</fullName>
    </submittedName>
</protein>